<dbReference type="Proteomes" id="UP000004699">
    <property type="component" value="Unassembled WGS sequence"/>
</dbReference>
<dbReference type="FunFam" id="1.10.8.350:FF:000001">
    <property type="entry name" value="Lytic murein transglycosylase B"/>
    <property type="match status" value="1"/>
</dbReference>
<dbReference type="PANTHER" id="PTHR30163">
    <property type="entry name" value="MEMBRANE-BOUND LYTIC MUREIN TRANSGLYCOSYLASE B"/>
    <property type="match status" value="1"/>
</dbReference>
<protein>
    <submittedName>
        <fullName evidence="4">Glycosidase family protein</fullName>
    </submittedName>
</protein>
<gene>
    <name evidence="4" type="ORF">NOR51B_548</name>
</gene>
<dbReference type="eggNOG" id="COG2951">
    <property type="taxonomic scope" value="Bacteria"/>
</dbReference>
<evidence type="ECO:0000259" key="2">
    <source>
        <dbReference type="Pfam" id="PF01471"/>
    </source>
</evidence>
<dbReference type="PANTHER" id="PTHR30163:SF8">
    <property type="entry name" value="LYTIC MUREIN TRANSGLYCOSYLASE"/>
    <property type="match status" value="1"/>
</dbReference>
<dbReference type="STRING" id="565045.NOR51B_548"/>
<feature type="chain" id="PRO_5002873493" evidence="1">
    <location>
        <begin position="21"/>
        <end position="395"/>
    </location>
</feature>
<dbReference type="HOGENOM" id="CLU_035402_0_2_6"/>
<reference evidence="5" key="1">
    <citation type="journal article" date="2013" name="BMC Microbiol.">
        <title>Taxonomy and evolution of bacteriochlorophyll a-containing members of the OM60/NOR5 clade of marine gammaproteobacteria: description of Luminiphilus syltensis gen. nov., sp. nov., reclassification of Haliea rubra as Pseudohaliea rubra gen. nov., comb. nov., and emendation of Chromatocurvus halotolerans.</title>
        <authorList>
            <person name="Spring S."/>
            <person name="Riedel T."/>
            <person name="Sproer C."/>
            <person name="Yan S."/>
            <person name="Harder J."/>
            <person name="Fuchs B.M."/>
        </authorList>
    </citation>
    <scope>NUCLEOTIDE SEQUENCE [LARGE SCALE GENOMIC DNA]</scope>
    <source>
        <strain evidence="5">NOR51-B</strain>
    </source>
</reference>
<keyword evidence="4" id="KW-0326">Glycosidase</keyword>
<dbReference type="GO" id="GO:0008933">
    <property type="term" value="F:peptidoglycan lytic transglycosylase activity"/>
    <property type="evidence" value="ECO:0007669"/>
    <property type="project" value="TreeGrafter"/>
</dbReference>
<evidence type="ECO:0000313" key="4">
    <source>
        <dbReference type="EMBL" id="EED34610.1"/>
    </source>
</evidence>
<dbReference type="GO" id="GO:0016798">
    <property type="term" value="F:hydrolase activity, acting on glycosyl bonds"/>
    <property type="evidence" value="ECO:0007669"/>
    <property type="project" value="UniProtKB-KW"/>
</dbReference>
<dbReference type="Gene3D" id="1.10.101.10">
    <property type="entry name" value="PGBD-like superfamily/PGBD"/>
    <property type="match status" value="1"/>
</dbReference>
<dbReference type="Pfam" id="PF01471">
    <property type="entry name" value="PG_binding_1"/>
    <property type="match status" value="1"/>
</dbReference>
<dbReference type="NCBIfam" id="TIGR02283">
    <property type="entry name" value="MltB_2"/>
    <property type="match status" value="1"/>
</dbReference>
<keyword evidence="1" id="KW-0732">Signal</keyword>
<evidence type="ECO:0000256" key="1">
    <source>
        <dbReference type="SAM" id="SignalP"/>
    </source>
</evidence>
<dbReference type="InterPro" id="IPR043426">
    <property type="entry name" value="MltB-like"/>
</dbReference>
<dbReference type="InterPro" id="IPR011970">
    <property type="entry name" value="MltB_2"/>
</dbReference>
<name>B8KVK2_9GAMM</name>
<accession>B8KVK2</accession>
<keyword evidence="5" id="KW-1185">Reference proteome</keyword>
<dbReference type="InterPro" id="IPR036366">
    <property type="entry name" value="PGBDSf"/>
</dbReference>
<dbReference type="Pfam" id="PF13406">
    <property type="entry name" value="SLT_2"/>
    <property type="match status" value="1"/>
</dbReference>
<feature type="domain" description="Peptidoglycan binding-like" evidence="2">
    <location>
        <begin position="336"/>
        <end position="391"/>
    </location>
</feature>
<dbReference type="Gene3D" id="1.10.530.10">
    <property type="match status" value="1"/>
</dbReference>
<dbReference type="EMBL" id="DS999411">
    <property type="protein sequence ID" value="EED34610.1"/>
    <property type="molecule type" value="Genomic_DNA"/>
</dbReference>
<dbReference type="eggNOG" id="COG3409">
    <property type="taxonomic scope" value="Bacteria"/>
</dbReference>
<dbReference type="InterPro" id="IPR023346">
    <property type="entry name" value="Lysozyme-like_dom_sf"/>
</dbReference>
<evidence type="ECO:0000313" key="5">
    <source>
        <dbReference type="Proteomes" id="UP000004699"/>
    </source>
</evidence>
<sequence length="395" mass="44061">MRLQFYGVILLSLFGTAASADPAEFEQCKTQMQLQASAQGVSEATVKEVIPTLEYQARVIELDRSQPEFTQSFADYFGKRVSQSRIDKGRELYAQYRDFLAELTRKYGVPGQYLVAFWGLETNFGSYLGGMPTLDSLATLACDPRRSEFFTTEFLLALKLLERENLRVDDMKGSWAGAVGHTQFMPSSYLRYAIDGDDDGSIDLWSSRRDALASAAHFLSQLGWQRQQRWGREVKLPADYDFTQAVQQRPLQDWRSLGLRNADGGPLPVVIGMDADLIIPSGHKGPVFLVYDNFDVIMQWNRSTSYALSVGHLADRIAGAGALKQSIPKDQVRLRRADVVQMQELLIDKGFDAGVPDGLLGPTTRSALREFQISAGLVGDGFPDRKTLTQLGVDY</sequence>
<dbReference type="OrthoDB" id="9772911at2"/>
<organism evidence="4 5">
    <name type="scientific">Luminiphilus syltensis NOR5-1B</name>
    <dbReference type="NCBI Taxonomy" id="565045"/>
    <lineage>
        <taxon>Bacteria</taxon>
        <taxon>Pseudomonadati</taxon>
        <taxon>Pseudomonadota</taxon>
        <taxon>Gammaproteobacteria</taxon>
        <taxon>Cellvibrionales</taxon>
        <taxon>Halieaceae</taxon>
        <taxon>Luminiphilus</taxon>
    </lineage>
</organism>
<dbReference type="InterPro" id="IPR031304">
    <property type="entry name" value="SLT_2"/>
</dbReference>
<dbReference type="GO" id="GO:0009253">
    <property type="term" value="P:peptidoglycan catabolic process"/>
    <property type="evidence" value="ECO:0007669"/>
    <property type="project" value="TreeGrafter"/>
</dbReference>
<feature type="domain" description="Transglycosylase SLT" evidence="3">
    <location>
        <begin position="25"/>
        <end position="315"/>
    </location>
</feature>
<dbReference type="SUPFAM" id="SSF47090">
    <property type="entry name" value="PGBD-like"/>
    <property type="match status" value="1"/>
</dbReference>
<feature type="signal peptide" evidence="1">
    <location>
        <begin position="1"/>
        <end position="20"/>
    </location>
</feature>
<dbReference type="InterPro" id="IPR002477">
    <property type="entry name" value="Peptidoglycan-bd-like"/>
</dbReference>
<dbReference type="InterPro" id="IPR036365">
    <property type="entry name" value="PGBD-like_sf"/>
</dbReference>
<dbReference type="AlphaFoldDB" id="B8KVK2"/>
<dbReference type="RefSeq" id="WP_009019358.1">
    <property type="nucleotide sequence ID" value="NZ_DS999411.1"/>
</dbReference>
<dbReference type="Gene3D" id="1.10.8.350">
    <property type="entry name" value="Bacterial muramidase"/>
    <property type="match status" value="1"/>
</dbReference>
<keyword evidence="4" id="KW-0378">Hydrolase</keyword>
<evidence type="ECO:0000259" key="3">
    <source>
        <dbReference type="Pfam" id="PF13406"/>
    </source>
</evidence>
<dbReference type="CDD" id="cd13399">
    <property type="entry name" value="Slt35-like"/>
    <property type="match status" value="1"/>
</dbReference>
<dbReference type="SUPFAM" id="SSF53955">
    <property type="entry name" value="Lysozyme-like"/>
    <property type="match status" value="1"/>
</dbReference>
<proteinExistence type="predicted"/>